<dbReference type="GO" id="GO:0005874">
    <property type="term" value="C:microtubule"/>
    <property type="evidence" value="ECO:0007669"/>
    <property type="project" value="UniProtKB-KW"/>
</dbReference>
<dbReference type="GO" id="GO:0005524">
    <property type="term" value="F:ATP binding"/>
    <property type="evidence" value="ECO:0007669"/>
    <property type="project" value="UniProtKB-UniRule"/>
</dbReference>
<feature type="region of interest" description="Disordered" evidence="12">
    <location>
        <begin position="667"/>
        <end position="722"/>
    </location>
</feature>
<feature type="compositionally biased region" description="Polar residues" evidence="12">
    <location>
        <begin position="611"/>
        <end position="621"/>
    </location>
</feature>
<protein>
    <recommendedName>
        <fullName evidence="10">Kinesin-like protein</fullName>
    </recommendedName>
</protein>
<feature type="compositionally biased region" description="Gly residues" evidence="12">
    <location>
        <begin position="713"/>
        <end position="722"/>
    </location>
</feature>
<evidence type="ECO:0000256" key="1">
    <source>
        <dbReference type="ARBA" id="ARBA00004245"/>
    </source>
</evidence>
<dbReference type="InterPro" id="IPR019821">
    <property type="entry name" value="Kinesin_motor_CS"/>
</dbReference>
<organism evidence="14">
    <name type="scientific">Percolomonas cosmopolitus</name>
    <dbReference type="NCBI Taxonomy" id="63605"/>
    <lineage>
        <taxon>Eukaryota</taxon>
        <taxon>Discoba</taxon>
        <taxon>Heterolobosea</taxon>
        <taxon>Tetramitia</taxon>
        <taxon>Eutetramitia</taxon>
        <taxon>Percolomonadidae</taxon>
        <taxon>Percolomonas</taxon>
    </lineage>
</organism>
<evidence type="ECO:0000256" key="9">
    <source>
        <dbReference type="PROSITE-ProRule" id="PRU00283"/>
    </source>
</evidence>
<proteinExistence type="inferred from homology"/>
<dbReference type="PANTHER" id="PTHR47969:SF21">
    <property type="entry name" value="KINESIN-LIKE PROTEIN"/>
    <property type="match status" value="1"/>
</dbReference>
<dbReference type="Gene3D" id="3.40.850.10">
    <property type="entry name" value="Kinesin motor domain"/>
    <property type="match status" value="1"/>
</dbReference>
<keyword evidence="2" id="KW-0963">Cytoplasm</keyword>
<evidence type="ECO:0000256" key="10">
    <source>
        <dbReference type="RuleBase" id="RU000394"/>
    </source>
</evidence>
<dbReference type="PROSITE" id="PS50067">
    <property type="entry name" value="KINESIN_MOTOR_2"/>
    <property type="match status" value="1"/>
</dbReference>
<evidence type="ECO:0000256" key="3">
    <source>
        <dbReference type="ARBA" id="ARBA00022701"/>
    </source>
</evidence>
<dbReference type="SUPFAM" id="SSF52540">
    <property type="entry name" value="P-loop containing nucleoside triphosphate hydrolases"/>
    <property type="match status" value="1"/>
</dbReference>
<evidence type="ECO:0000259" key="13">
    <source>
        <dbReference type="PROSITE" id="PS50067"/>
    </source>
</evidence>
<dbReference type="AlphaFoldDB" id="A0A7S1KSX7"/>
<comment type="subcellular location">
    <subcellularLocation>
        <location evidence="1">Cytoplasm</location>
        <location evidence="1">Cytoskeleton</location>
    </subcellularLocation>
</comment>
<name>A0A7S1KSX7_9EUKA</name>
<evidence type="ECO:0000256" key="6">
    <source>
        <dbReference type="ARBA" id="ARBA00023054"/>
    </source>
</evidence>
<keyword evidence="4 9" id="KW-0547">Nucleotide-binding</keyword>
<feature type="compositionally biased region" description="Acidic residues" evidence="12">
    <location>
        <begin position="667"/>
        <end position="687"/>
    </location>
</feature>
<dbReference type="InterPro" id="IPR036961">
    <property type="entry name" value="Kinesin_motor_dom_sf"/>
</dbReference>
<dbReference type="PRINTS" id="PR00380">
    <property type="entry name" value="KINESINHEAVY"/>
</dbReference>
<evidence type="ECO:0000256" key="12">
    <source>
        <dbReference type="SAM" id="MobiDB-lite"/>
    </source>
</evidence>
<evidence type="ECO:0000256" key="7">
    <source>
        <dbReference type="ARBA" id="ARBA00023175"/>
    </source>
</evidence>
<feature type="coiled-coil region" evidence="11">
    <location>
        <begin position="351"/>
        <end position="555"/>
    </location>
</feature>
<feature type="domain" description="Kinesin motor" evidence="13">
    <location>
        <begin position="8"/>
        <end position="336"/>
    </location>
</feature>
<evidence type="ECO:0000256" key="5">
    <source>
        <dbReference type="ARBA" id="ARBA00022840"/>
    </source>
</evidence>
<dbReference type="FunFam" id="3.40.850.10:FF:000029">
    <property type="entry name" value="Kinesin-like protein KIF17"/>
    <property type="match status" value="1"/>
</dbReference>
<evidence type="ECO:0000256" key="11">
    <source>
        <dbReference type="SAM" id="Coils"/>
    </source>
</evidence>
<keyword evidence="7 9" id="KW-0505">Motor protein</keyword>
<dbReference type="GO" id="GO:0008017">
    <property type="term" value="F:microtubule binding"/>
    <property type="evidence" value="ECO:0007669"/>
    <property type="project" value="InterPro"/>
</dbReference>
<evidence type="ECO:0000256" key="4">
    <source>
        <dbReference type="ARBA" id="ARBA00022741"/>
    </source>
</evidence>
<evidence type="ECO:0000256" key="8">
    <source>
        <dbReference type="ARBA" id="ARBA00023212"/>
    </source>
</evidence>
<dbReference type="InterPro" id="IPR027640">
    <property type="entry name" value="Kinesin-like_fam"/>
</dbReference>
<keyword evidence="6 11" id="KW-0175">Coiled coil</keyword>
<dbReference type="InterPro" id="IPR001752">
    <property type="entry name" value="Kinesin_motor_dom"/>
</dbReference>
<keyword evidence="5 9" id="KW-0067">ATP-binding</keyword>
<evidence type="ECO:0000313" key="14">
    <source>
        <dbReference type="EMBL" id="CAD9082654.1"/>
    </source>
</evidence>
<dbReference type="Pfam" id="PF00225">
    <property type="entry name" value="Kinesin"/>
    <property type="match status" value="1"/>
</dbReference>
<dbReference type="InterPro" id="IPR027417">
    <property type="entry name" value="P-loop_NTPase"/>
</dbReference>
<keyword evidence="3 10" id="KW-0493">Microtubule</keyword>
<dbReference type="GO" id="GO:0007018">
    <property type="term" value="P:microtubule-based movement"/>
    <property type="evidence" value="ECO:0007669"/>
    <property type="project" value="InterPro"/>
</dbReference>
<reference evidence="14" key="1">
    <citation type="submission" date="2021-01" db="EMBL/GenBank/DDBJ databases">
        <authorList>
            <person name="Corre E."/>
            <person name="Pelletier E."/>
            <person name="Niang G."/>
            <person name="Scheremetjew M."/>
            <person name="Finn R."/>
            <person name="Kale V."/>
            <person name="Holt S."/>
            <person name="Cochrane G."/>
            <person name="Meng A."/>
            <person name="Brown T."/>
            <person name="Cohen L."/>
        </authorList>
    </citation>
    <scope>NUCLEOTIDE SEQUENCE</scope>
    <source>
        <strain evidence="14">WS</strain>
    </source>
</reference>
<dbReference type="SMART" id="SM00129">
    <property type="entry name" value="KISc"/>
    <property type="match status" value="1"/>
</dbReference>
<evidence type="ECO:0000256" key="2">
    <source>
        <dbReference type="ARBA" id="ARBA00022490"/>
    </source>
</evidence>
<dbReference type="GO" id="GO:0003777">
    <property type="term" value="F:microtubule motor activity"/>
    <property type="evidence" value="ECO:0007669"/>
    <property type="project" value="InterPro"/>
</dbReference>
<dbReference type="PANTHER" id="PTHR47969">
    <property type="entry name" value="CHROMOSOME-ASSOCIATED KINESIN KIF4A-RELATED"/>
    <property type="match status" value="1"/>
</dbReference>
<feature type="binding site" evidence="9">
    <location>
        <begin position="93"/>
        <end position="100"/>
    </location>
    <ligand>
        <name>ATP</name>
        <dbReference type="ChEBI" id="CHEBI:30616"/>
    </ligand>
</feature>
<keyword evidence="8" id="KW-0206">Cytoskeleton</keyword>
<gene>
    <name evidence="14" type="ORF">PCOS0759_LOCUS5894</name>
</gene>
<dbReference type="EMBL" id="HBGD01007044">
    <property type="protein sequence ID" value="CAD9082654.1"/>
    <property type="molecule type" value="Transcribed_RNA"/>
</dbReference>
<accession>A0A7S1KSX7</accession>
<comment type="similarity">
    <text evidence="9 10">Belongs to the TRAFAC class myosin-kinesin ATPase superfamily. Kinesin family.</text>
</comment>
<feature type="region of interest" description="Disordered" evidence="12">
    <location>
        <begin position="611"/>
        <end position="638"/>
    </location>
</feature>
<sequence>MAKTQKESVVVCIRMRPFNSREKSKHCKACITMEKKRGEITITKPDHKDNQKMFTFDAVYDEDSTQLEVYKHTALPIVDSVLDGYNGTVFAYGQTGAGKTWSMDGNQQHKGLIPNAFEHIFHTINQESTDKQFLVRASMLEIYNEEIRDLLGKDVKKPLELKESKDKGVYVKGQSSYVVKSVKEIEKVMAVGKKNRSTGSTDMNAESSRSHCIFTITIETSQKSVVDGEEHVRSGKLHMVDLAGSERADKTGATGDRLKEGCKINLSLSALGNVIKALVDSRNPHVPYRDSKLTRLLQSSLGGNAKTVMLAAISPADDNYDETLSTLRYASRAKKIQNKPKINEDPKDAMIRQFQDEIKRLKAKLEGKIVNEDGDIVDPDAEEREMRRMMEKNEQEKEALKRQMEQKTDAEKQELLKRQQDLEKKAKEMAEHLEKQREQYVKEKNKRDHLQKKLQEMEAHMVRGGKTLLEQHEEHEQEIRAKKEALEEKRRRELELKRELQAKQELRLNVEENYNSIQEEIDLKTRKLKKLWEKYQSTKQEIIDIEAEHQEERDDSLYTVRQLERDLKMQLAIIDAFIPQEEVIKVTQRATWDEEQKDWKIGPPVALLENGAQSKRPQSATGARRPVSEYAKRASRMGDQSTRYKYENIINLELEMPERTTQDFMLDPEEGYDESGSEYDSYDEEEESVRYLSHSGRPTTAIHQGGGHHHSNNGGGRRGGYY</sequence>
<dbReference type="PROSITE" id="PS00411">
    <property type="entry name" value="KINESIN_MOTOR_1"/>
    <property type="match status" value="1"/>
</dbReference>